<keyword evidence="1" id="KW-0472">Membrane</keyword>
<evidence type="ECO:0000256" key="1">
    <source>
        <dbReference type="SAM" id="Phobius"/>
    </source>
</evidence>
<accession>A0A6G6Y4N5</accession>
<dbReference type="Pfam" id="PF03729">
    <property type="entry name" value="DUF308"/>
    <property type="match status" value="1"/>
</dbReference>
<dbReference type="EMBL" id="CP049109">
    <property type="protein sequence ID" value="QIG79914.1"/>
    <property type="molecule type" value="Genomic_DNA"/>
</dbReference>
<feature type="transmembrane region" description="Helical" evidence="1">
    <location>
        <begin position="70"/>
        <end position="89"/>
    </location>
</feature>
<feature type="transmembrane region" description="Helical" evidence="1">
    <location>
        <begin position="127"/>
        <end position="146"/>
    </location>
</feature>
<dbReference type="InterPro" id="IPR005325">
    <property type="entry name" value="DUF308_memb"/>
</dbReference>
<feature type="transmembrane region" description="Helical" evidence="1">
    <location>
        <begin position="12"/>
        <end position="32"/>
    </location>
</feature>
<dbReference type="PANTHER" id="PTHR34989:SF1">
    <property type="entry name" value="PROTEIN HDED"/>
    <property type="match status" value="1"/>
</dbReference>
<keyword evidence="3" id="KW-1185">Reference proteome</keyword>
<dbReference type="PANTHER" id="PTHR34989">
    <property type="entry name" value="PROTEIN HDED"/>
    <property type="match status" value="1"/>
</dbReference>
<sequence>MAETGETAAENSWGWMMAMAVLTILLGIFLLATPYFTALMTGMVMGFSLALLGVGGIVMGIRAVRPRRRWLDILLGAAALLIGLYTWIFPLAGTLSLTLLLGVWLVLRGIAELFAISQLHDGGGRGLLLLSGLLDLVVGVFLLAYYPFPAMAYLGIFVAVSFLMGGFALFVAALGLRRLEKGLA</sequence>
<dbReference type="RefSeq" id="WP_165326923.1">
    <property type="nucleotide sequence ID" value="NZ_CP049109.1"/>
</dbReference>
<dbReference type="InterPro" id="IPR052712">
    <property type="entry name" value="Acid_resist_chaperone_HdeD"/>
</dbReference>
<keyword evidence="1" id="KW-1133">Transmembrane helix</keyword>
<dbReference type="AlphaFoldDB" id="A0A6G6Y4N5"/>
<feature type="transmembrane region" description="Helical" evidence="1">
    <location>
        <begin position="152"/>
        <end position="176"/>
    </location>
</feature>
<keyword evidence="1" id="KW-0812">Transmembrane</keyword>
<proteinExistence type="predicted"/>
<name>A0A6G6Y4N5_9SPHN</name>
<organism evidence="2 3">
    <name type="scientific">Stakelama tenebrarum</name>
    <dbReference type="NCBI Taxonomy" id="2711215"/>
    <lineage>
        <taxon>Bacteria</taxon>
        <taxon>Pseudomonadati</taxon>
        <taxon>Pseudomonadota</taxon>
        <taxon>Alphaproteobacteria</taxon>
        <taxon>Sphingomonadales</taxon>
        <taxon>Sphingomonadaceae</taxon>
        <taxon>Stakelama</taxon>
    </lineage>
</organism>
<protein>
    <recommendedName>
        <fullName evidence="4">HdeD family acid-resistance protein</fullName>
    </recommendedName>
</protein>
<feature type="transmembrane region" description="Helical" evidence="1">
    <location>
        <begin position="95"/>
        <end position="115"/>
    </location>
</feature>
<evidence type="ECO:0000313" key="2">
    <source>
        <dbReference type="EMBL" id="QIG79914.1"/>
    </source>
</evidence>
<gene>
    <name evidence="2" type="ORF">G5C33_09075</name>
</gene>
<reference evidence="2 3" key="1">
    <citation type="submission" date="2020-02" db="EMBL/GenBank/DDBJ databases">
        <authorList>
            <person name="Zheng R.K."/>
            <person name="Sun C.M."/>
        </authorList>
    </citation>
    <scope>NUCLEOTIDE SEQUENCE [LARGE SCALE GENOMIC DNA]</scope>
    <source>
        <strain evidence="3">zrk23</strain>
    </source>
</reference>
<dbReference type="GO" id="GO:0005886">
    <property type="term" value="C:plasma membrane"/>
    <property type="evidence" value="ECO:0007669"/>
    <property type="project" value="TreeGrafter"/>
</dbReference>
<dbReference type="KEGG" id="spzr:G5C33_09075"/>
<evidence type="ECO:0008006" key="4">
    <source>
        <dbReference type="Google" id="ProtNLM"/>
    </source>
</evidence>
<feature type="transmembrane region" description="Helical" evidence="1">
    <location>
        <begin position="38"/>
        <end position="58"/>
    </location>
</feature>
<dbReference type="Proteomes" id="UP000501568">
    <property type="component" value="Chromosome"/>
</dbReference>
<evidence type="ECO:0000313" key="3">
    <source>
        <dbReference type="Proteomes" id="UP000501568"/>
    </source>
</evidence>